<accession>A0A8J5HM58</accession>
<organism evidence="7 8">
    <name type="scientific">Zingiber officinale</name>
    <name type="common">Ginger</name>
    <name type="synonym">Amomum zingiber</name>
    <dbReference type="NCBI Taxonomy" id="94328"/>
    <lineage>
        <taxon>Eukaryota</taxon>
        <taxon>Viridiplantae</taxon>
        <taxon>Streptophyta</taxon>
        <taxon>Embryophyta</taxon>
        <taxon>Tracheophyta</taxon>
        <taxon>Spermatophyta</taxon>
        <taxon>Magnoliopsida</taxon>
        <taxon>Liliopsida</taxon>
        <taxon>Zingiberales</taxon>
        <taxon>Zingiberaceae</taxon>
        <taxon>Zingiber</taxon>
    </lineage>
</organism>
<dbReference type="InterPro" id="IPR042197">
    <property type="entry name" value="Apaf_helical"/>
</dbReference>
<dbReference type="InterPro" id="IPR001611">
    <property type="entry name" value="Leu-rich_rpt"/>
</dbReference>
<comment type="similarity">
    <text evidence="1">Belongs to the disease resistance NB-LRR family.</text>
</comment>
<dbReference type="PANTHER" id="PTHR33463">
    <property type="entry name" value="NB-ARC DOMAIN-CONTAINING PROTEIN-RELATED"/>
    <property type="match status" value="1"/>
</dbReference>
<dbReference type="SUPFAM" id="SSF52540">
    <property type="entry name" value="P-loop containing nucleoside triphosphate hydrolases"/>
    <property type="match status" value="1"/>
</dbReference>
<dbReference type="FunFam" id="1.10.10.10:FF:000322">
    <property type="entry name" value="Probable disease resistance protein At1g63360"/>
    <property type="match status" value="1"/>
</dbReference>
<evidence type="ECO:0000256" key="5">
    <source>
        <dbReference type="ARBA" id="ARBA00022840"/>
    </source>
</evidence>
<dbReference type="Gene3D" id="3.40.50.300">
    <property type="entry name" value="P-loop containing nucleotide triphosphate hydrolases"/>
    <property type="match status" value="1"/>
</dbReference>
<dbReference type="Pfam" id="PF13855">
    <property type="entry name" value="LRR_8"/>
    <property type="match status" value="1"/>
</dbReference>
<evidence type="ECO:0000256" key="3">
    <source>
        <dbReference type="ARBA" id="ARBA00022737"/>
    </source>
</evidence>
<dbReference type="SUPFAM" id="SSF51101">
    <property type="entry name" value="Mannose-binding lectins"/>
    <property type="match status" value="1"/>
</dbReference>
<evidence type="ECO:0000313" key="8">
    <source>
        <dbReference type="Proteomes" id="UP000734854"/>
    </source>
</evidence>
<keyword evidence="4" id="KW-0611">Plant defense</keyword>
<keyword evidence="8" id="KW-1185">Reference proteome</keyword>
<evidence type="ECO:0000256" key="2">
    <source>
        <dbReference type="ARBA" id="ARBA00022614"/>
    </source>
</evidence>
<comment type="caution">
    <text evidence="7">The sequence shown here is derived from an EMBL/GenBank/DDBJ whole genome shotgun (WGS) entry which is preliminary data.</text>
</comment>
<keyword evidence="2" id="KW-0433">Leucine-rich repeat</keyword>
<dbReference type="GO" id="GO:0009626">
    <property type="term" value="P:plant-type hypersensitive response"/>
    <property type="evidence" value="ECO:0007669"/>
    <property type="project" value="UniProtKB-ARBA"/>
</dbReference>
<dbReference type="Gene3D" id="1.10.8.430">
    <property type="entry name" value="Helical domain of apoptotic protease-activating factors"/>
    <property type="match status" value="1"/>
</dbReference>
<keyword evidence="5" id="KW-0547">Nucleotide-binding</keyword>
<evidence type="ECO:0000313" key="7">
    <source>
        <dbReference type="EMBL" id="KAG6526767.1"/>
    </source>
</evidence>
<evidence type="ECO:0000256" key="1">
    <source>
        <dbReference type="ARBA" id="ARBA00008894"/>
    </source>
</evidence>
<dbReference type="SMART" id="SM00369">
    <property type="entry name" value="LRR_TYP"/>
    <property type="match status" value="4"/>
</dbReference>
<dbReference type="InterPro" id="IPR032675">
    <property type="entry name" value="LRR_dom_sf"/>
</dbReference>
<dbReference type="GO" id="GO:0005524">
    <property type="term" value="F:ATP binding"/>
    <property type="evidence" value="ECO:0007669"/>
    <property type="project" value="UniProtKB-KW"/>
</dbReference>
<keyword evidence="5" id="KW-0067">ATP-binding</keyword>
<dbReference type="InterPro" id="IPR050905">
    <property type="entry name" value="Plant_NBS-LRR"/>
</dbReference>
<dbReference type="GO" id="GO:0002758">
    <property type="term" value="P:innate immune response-activating signaling pathway"/>
    <property type="evidence" value="ECO:0007669"/>
    <property type="project" value="UniProtKB-ARBA"/>
</dbReference>
<evidence type="ECO:0000256" key="4">
    <source>
        <dbReference type="ARBA" id="ARBA00022821"/>
    </source>
</evidence>
<protein>
    <recommendedName>
        <fullName evidence="6">NB-ARC domain-containing protein</fullName>
    </recommendedName>
</protein>
<sequence>MACIKLNLNVDVNKWLSGLKATLRLGCFSCNCFNRTGGTSSNPTQQAGDDVPIIESSNCCSIIRRAAKKLDEANELMSRAGALDPIATVGPPEPTLMLPISHQSPVGIESYVEDIVGYVDGGEGNIIGIYGMGGIGKTTVLKRIQQHYLLKHTIFDRVIWVVASKDCQLKRLQMNIAKSLGLQTLQENDDEQTCATERGQQQQPRKVVVFTTRSEIVCAQMKAEKKTKVKCLDSDQAWKLFEQNSDGDVLSSDAGIKFVAEELAKECAGLPLALVTVARAMSGKRSWEAWNDALHQIRDKHEWTTIALQEDSLVMYKAFKLSYDSLENDSVRECLLCCALWPEDYEIFKFSKLIPCWIGCGIIHEFNVINEAFAKGYSHLEALGAASLLEKCDSDKVVKMHDVIRDMTLLMVSGLKGNKRKWIVKAGIGLSDLPRQEEWQEAERASFMINEITYLQEYGAPTFPKLSMLILHGNENLKTIPPSLFASLPRLTYLDLSDCCITELPKEICSLTELQYLNLSDNRIIRLLIEFGCLSKLEYLFLRYTGLETVSNGTIANLLMLQWLDIRGIPLASDWWWDELKCYKGRHQLSVGIHINATTDNIERLNMLPLNVSVWELILDGEHISKLPSYDLGTPQWGCRATNFEMKHGPFGQGGYRAFTILIVDNGHIVGFFGWLDMYLNLLDDS</sequence>
<keyword evidence="3" id="KW-0677">Repeat</keyword>
<dbReference type="InterPro" id="IPR003591">
    <property type="entry name" value="Leu-rich_rpt_typical-subtyp"/>
</dbReference>
<dbReference type="InterPro" id="IPR036404">
    <property type="entry name" value="Jacalin-like_lectin_dom_sf"/>
</dbReference>
<reference evidence="7 8" key="1">
    <citation type="submission" date="2020-08" db="EMBL/GenBank/DDBJ databases">
        <title>Plant Genome Project.</title>
        <authorList>
            <person name="Zhang R.-G."/>
        </authorList>
    </citation>
    <scope>NUCLEOTIDE SEQUENCE [LARGE SCALE GENOMIC DNA]</scope>
    <source>
        <tissue evidence="7">Rhizome</tissue>
    </source>
</reference>
<name>A0A8J5HM58_ZINOF</name>
<dbReference type="InterPro" id="IPR002182">
    <property type="entry name" value="NB-ARC"/>
</dbReference>
<dbReference type="EMBL" id="JACMSC010000004">
    <property type="protein sequence ID" value="KAG6526767.1"/>
    <property type="molecule type" value="Genomic_DNA"/>
</dbReference>
<feature type="domain" description="NB-ARC" evidence="6">
    <location>
        <begin position="111"/>
        <end position="192"/>
    </location>
</feature>
<dbReference type="Pfam" id="PF00931">
    <property type="entry name" value="NB-ARC"/>
    <property type="match status" value="2"/>
</dbReference>
<dbReference type="GO" id="GO:0042742">
    <property type="term" value="P:defense response to bacterium"/>
    <property type="evidence" value="ECO:0007669"/>
    <property type="project" value="UniProtKB-ARBA"/>
</dbReference>
<dbReference type="PROSITE" id="PS51450">
    <property type="entry name" value="LRR"/>
    <property type="match status" value="1"/>
</dbReference>
<evidence type="ECO:0000259" key="6">
    <source>
        <dbReference type="Pfam" id="PF00931"/>
    </source>
</evidence>
<proteinExistence type="inferred from homology"/>
<dbReference type="GO" id="GO:0043531">
    <property type="term" value="F:ADP binding"/>
    <property type="evidence" value="ECO:0007669"/>
    <property type="project" value="InterPro"/>
</dbReference>
<dbReference type="PRINTS" id="PR00364">
    <property type="entry name" value="DISEASERSIST"/>
</dbReference>
<dbReference type="SUPFAM" id="SSF52058">
    <property type="entry name" value="L domain-like"/>
    <property type="match status" value="1"/>
</dbReference>
<dbReference type="InterPro" id="IPR027417">
    <property type="entry name" value="P-loop_NTPase"/>
</dbReference>
<dbReference type="AlphaFoldDB" id="A0A8J5HM58"/>
<dbReference type="Gene3D" id="3.80.10.10">
    <property type="entry name" value="Ribonuclease Inhibitor"/>
    <property type="match status" value="1"/>
</dbReference>
<dbReference type="Proteomes" id="UP000734854">
    <property type="component" value="Unassembled WGS sequence"/>
</dbReference>
<gene>
    <name evidence="7" type="ORF">ZIOFF_016768</name>
</gene>
<feature type="domain" description="NB-ARC" evidence="6">
    <location>
        <begin position="203"/>
        <end position="243"/>
    </location>
</feature>